<keyword evidence="1" id="KW-0732">Signal</keyword>
<name>A0ABT7CFV3_9BACT</name>
<dbReference type="SUPFAM" id="SSF89562">
    <property type="entry name" value="RraA-like"/>
    <property type="match status" value="1"/>
</dbReference>
<dbReference type="EMBL" id="JASJOT010000003">
    <property type="protein sequence ID" value="MDJ1492617.1"/>
    <property type="molecule type" value="Genomic_DNA"/>
</dbReference>
<evidence type="ECO:0000313" key="3">
    <source>
        <dbReference type="Proteomes" id="UP001228581"/>
    </source>
</evidence>
<proteinExistence type="predicted"/>
<dbReference type="Gene3D" id="3.50.30.40">
    <property type="entry name" value="Ribonuclease E inhibitor RraA/RraA-like"/>
    <property type="match status" value="1"/>
</dbReference>
<dbReference type="Pfam" id="PF03737">
    <property type="entry name" value="RraA-like"/>
    <property type="match status" value="1"/>
</dbReference>
<dbReference type="InterPro" id="IPR036704">
    <property type="entry name" value="RraA/RraA-like_sf"/>
</dbReference>
<sequence>MLQKVLATILLLCCVYGASAQTIARDELIYLTSEWKGERFSDGRPKIPDDLIERAKKVGIEEAWQVLNNEGYTCQFERNWKMVHDDVPVVGRALTAMFMPSRPDVEKKIKERGQKQGRVGNTNAWPIDMLTPGDVYVADCFGKIAEGTLIGDNLGNSIYAKSHNGVIFDGAARDLQGLAQIKGFNAFVRDFDPSYLKDVVLMGLNTPIRIGGAIVLPGDLVISEREGVLFIPAHMAEKVISTAEFIGLRDKFGHEMLKTGKYSTGQIDNEWTDKIKEDFLKWLDQHPAELKMTRAQLDEFMKKRTW</sequence>
<feature type="chain" id="PRO_5046548506" evidence="1">
    <location>
        <begin position="21"/>
        <end position="306"/>
    </location>
</feature>
<keyword evidence="3" id="KW-1185">Reference proteome</keyword>
<dbReference type="InterPro" id="IPR005493">
    <property type="entry name" value="RraA/RraA-like"/>
</dbReference>
<gene>
    <name evidence="2" type="ORF">QNI19_06715</name>
</gene>
<evidence type="ECO:0000313" key="2">
    <source>
        <dbReference type="EMBL" id="MDJ1492617.1"/>
    </source>
</evidence>
<organism evidence="2 3">
    <name type="scientific">Xanthocytophaga flava</name>
    <dbReference type="NCBI Taxonomy" id="3048013"/>
    <lineage>
        <taxon>Bacteria</taxon>
        <taxon>Pseudomonadati</taxon>
        <taxon>Bacteroidota</taxon>
        <taxon>Cytophagia</taxon>
        <taxon>Cytophagales</taxon>
        <taxon>Rhodocytophagaceae</taxon>
        <taxon>Xanthocytophaga</taxon>
    </lineage>
</organism>
<dbReference type="Proteomes" id="UP001228581">
    <property type="component" value="Unassembled WGS sequence"/>
</dbReference>
<evidence type="ECO:0000256" key="1">
    <source>
        <dbReference type="SAM" id="SignalP"/>
    </source>
</evidence>
<dbReference type="RefSeq" id="WP_313993698.1">
    <property type="nucleotide sequence ID" value="NZ_JASJOT010000003.1"/>
</dbReference>
<feature type="signal peptide" evidence="1">
    <location>
        <begin position="1"/>
        <end position="20"/>
    </location>
</feature>
<reference evidence="2 3" key="1">
    <citation type="submission" date="2023-05" db="EMBL/GenBank/DDBJ databases">
        <authorList>
            <person name="Zhang X."/>
        </authorList>
    </citation>
    <scope>NUCLEOTIDE SEQUENCE [LARGE SCALE GENOMIC DNA]</scope>
    <source>
        <strain evidence="2 3">DM2B3-1</strain>
    </source>
</reference>
<comment type="caution">
    <text evidence="2">The sequence shown here is derived from an EMBL/GenBank/DDBJ whole genome shotgun (WGS) entry which is preliminary data.</text>
</comment>
<accession>A0ABT7CFV3</accession>
<protein>
    <submittedName>
        <fullName evidence="2">RraA family protein</fullName>
    </submittedName>
</protein>